<dbReference type="PANTHER" id="PTHR45138">
    <property type="entry name" value="REGULATORY COMPONENTS OF SENSORY TRANSDUCTION SYSTEM"/>
    <property type="match status" value="1"/>
</dbReference>
<dbReference type="GO" id="GO:0005886">
    <property type="term" value="C:plasma membrane"/>
    <property type="evidence" value="ECO:0007669"/>
    <property type="project" value="TreeGrafter"/>
</dbReference>
<dbReference type="InterPro" id="IPR050469">
    <property type="entry name" value="Diguanylate_Cyclase"/>
</dbReference>
<comment type="caution">
    <text evidence="5">The sequence shown here is derived from an EMBL/GenBank/DDBJ whole genome shotgun (WGS) entry which is preliminary data.</text>
</comment>
<dbReference type="GO" id="GO:1902201">
    <property type="term" value="P:negative regulation of bacterial-type flagellum-dependent cell motility"/>
    <property type="evidence" value="ECO:0007669"/>
    <property type="project" value="TreeGrafter"/>
</dbReference>
<dbReference type="PROSITE" id="PS50887">
    <property type="entry name" value="GGDEF"/>
    <property type="match status" value="1"/>
</dbReference>
<dbReference type="InterPro" id="IPR029787">
    <property type="entry name" value="Nucleotide_cyclase"/>
</dbReference>
<dbReference type="EMBL" id="JAESVB010000002">
    <property type="protein sequence ID" value="MCB8875094.1"/>
    <property type="molecule type" value="Genomic_DNA"/>
</dbReference>
<accession>A0A963YR14</accession>
<feature type="transmembrane region" description="Helical" evidence="3">
    <location>
        <begin position="148"/>
        <end position="168"/>
    </location>
</feature>
<feature type="transmembrane region" description="Helical" evidence="3">
    <location>
        <begin position="61"/>
        <end position="79"/>
    </location>
</feature>
<dbReference type="CDD" id="cd01949">
    <property type="entry name" value="GGDEF"/>
    <property type="match status" value="1"/>
</dbReference>
<feature type="transmembrane region" description="Helical" evidence="3">
    <location>
        <begin position="91"/>
        <end position="111"/>
    </location>
</feature>
<dbReference type="SUPFAM" id="SSF55073">
    <property type="entry name" value="Nucleotide cyclase"/>
    <property type="match status" value="1"/>
</dbReference>
<feature type="domain" description="GGDEF" evidence="4">
    <location>
        <begin position="238"/>
        <end position="370"/>
    </location>
</feature>
<dbReference type="AlphaFoldDB" id="A0A963YR14"/>
<keyword evidence="3" id="KW-0812">Transmembrane</keyword>
<gene>
    <name evidence="5" type="ORF">ASILVAE211_07870</name>
</gene>
<dbReference type="PANTHER" id="PTHR45138:SF9">
    <property type="entry name" value="DIGUANYLATE CYCLASE DGCM-RELATED"/>
    <property type="match status" value="1"/>
</dbReference>
<keyword evidence="6" id="KW-1185">Reference proteome</keyword>
<organism evidence="5 6">
    <name type="scientific">Acidisoma silvae</name>
    <dbReference type="NCBI Taxonomy" id="2802396"/>
    <lineage>
        <taxon>Bacteria</taxon>
        <taxon>Pseudomonadati</taxon>
        <taxon>Pseudomonadota</taxon>
        <taxon>Alphaproteobacteria</taxon>
        <taxon>Acetobacterales</taxon>
        <taxon>Acidocellaceae</taxon>
        <taxon>Acidisoma</taxon>
    </lineage>
</organism>
<dbReference type="GO" id="GO:0052621">
    <property type="term" value="F:diguanylate cyclase activity"/>
    <property type="evidence" value="ECO:0007669"/>
    <property type="project" value="UniProtKB-EC"/>
</dbReference>
<evidence type="ECO:0000313" key="6">
    <source>
        <dbReference type="Proteomes" id="UP000708298"/>
    </source>
</evidence>
<evidence type="ECO:0000256" key="3">
    <source>
        <dbReference type="SAM" id="Phobius"/>
    </source>
</evidence>
<feature type="transmembrane region" description="Helical" evidence="3">
    <location>
        <begin position="6"/>
        <end position="26"/>
    </location>
</feature>
<dbReference type="Gene3D" id="3.30.70.270">
    <property type="match status" value="1"/>
</dbReference>
<keyword evidence="3" id="KW-0472">Membrane</keyword>
<evidence type="ECO:0000256" key="1">
    <source>
        <dbReference type="ARBA" id="ARBA00012528"/>
    </source>
</evidence>
<dbReference type="Pfam" id="PF00990">
    <property type="entry name" value="GGDEF"/>
    <property type="match status" value="1"/>
</dbReference>
<name>A0A963YR14_9PROT</name>
<protein>
    <recommendedName>
        <fullName evidence="1">diguanylate cyclase</fullName>
        <ecNumber evidence="1">2.7.7.65</ecNumber>
    </recommendedName>
</protein>
<evidence type="ECO:0000313" key="5">
    <source>
        <dbReference type="EMBL" id="MCB8875094.1"/>
    </source>
</evidence>
<evidence type="ECO:0000256" key="2">
    <source>
        <dbReference type="ARBA" id="ARBA00034247"/>
    </source>
</evidence>
<sequence length="370" mass="39374">MSLSDLFLIASGICFLGCLLLASAGAARRSATLLWWGVGYGIGGFGMGAVAAAYIYHKLAFAAVGSGLVLSAYSLLWIGTGALSKLRPARYWVIPLGLVWAVLAQIPPLAGSETLRMITFGPLVAGVLLALAWDAYRLPGRFAARLPLAALAGMHVVFSVVRSVALMVDATPAAHRAWLFATPVEAIFYLFSDAFLIINLVRSVQEGALAQEAYTDFLTGVLNRRRFTHCAEETLRRGPCTLLMLDLDYFKQVNDRFGHAAGDAVLQAVGEVCRQEVPQADLVGRLGGDEFAILLTGTADRAQAIAERISAAFAQKSEAMGWPTGISIGLARSADTRTTLADLTAQADAQLYDAKARRPTLERRAGAAAG</sequence>
<proteinExistence type="predicted"/>
<dbReference type="EC" id="2.7.7.65" evidence="1"/>
<feature type="transmembrane region" description="Helical" evidence="3">
    <location>
        <begin position="117"/>
        <end position="136"/>
    </location>
</feature>
<dbReference type="InterPro" id="IPR043128">
    <property type="entry name" value="Rev_trsase/Diguanyl_cyclase"/>
</dbReference>
<dbReference type="InterPro" id="IPR000160">
    <property type="entry name" value="GGDEF_dom"/>
</dbReference>
<dbReference type="RefSeq" id="WP_227320732.1">
    <property type="nucleotide sequence ID" value="NZ_JAESVB010000002.1"/>
</dbReference>
<feature type="transmembrane region" description="Helical" evidence="3">
    <location>
        <begin position="33"/>
        <end position="55"/>
    </location>
</feature>
<dbReference type="GO" id="GO:0043709">
    <property type="term" value="P:cell adhesion involved in single-species biofilm formation"/>
    <property type="evidence" value="ECO:0007669"/>
    <property type="project" value="TreeGrafter"/>
</dbReference>
<dbReference type="NCBIfam" id="TIGR00254">
    <property type="entry name" value="GGDEF"/>
    <property type="match status" value="1"/>
</dbReference>
<reference evidence="5" key="2">
    <citation type="submission" date="2021-01" db="EMBL/GenBank/DDBJ databases">
        <authorList>
            <person name="Mieszkin S."/>
            <person name="Pouder E."/>
            <person name="Alain K."/>
        </authorList>
    </citation>
    <scope>NUCLEOTIDE SEQUENCE</scope>
    <source>
        <strain evidence="5">HW T2.11</strain>
    </source>
</reference>
<dbReference type="Proteomes" id="UP000708298">
    <property type="component" value="Unassembled WGS sequence"/>
</dbReference>
<reference evidence="5" key="1">
    <citation type="journal article" date="2021" name="Microorganisms">
        <title>Acidisoma silvae sp. nov. and Acidisomacellulosilytica sp. nov., Two Acidophilic Bacteria Isolated from Decaying Wood, Hydrolyzing Cellulose and Producing Poly-3-hydroxybutyrate.</title>
        <authorList>
            <person name="Mieszkin S."/>
            <person name="Pouder E."/>
            <person name="Uroz S."/>
            <person name="Simon-Colin C."/>
            <person name="Alain K."/>
        </authorList>
    </citation>
    <scope>NUCLEOTIDE SEQUENCE</scope>
    <source>
        <strain evidence="5">HW T2.11</strain>
    </source>
</reference>
<evidence type="ECO:0000259" key="4">
    <source>
        <dbReference type="PROSITE" id="PS50887"/>
    </source>
</evidence>
<keyword evidence="3" id="KW-1133">Transmembrane helix</keyword>
<dbReference type="SMART" id="SM00267">
    <property type="entry name" value="GGDEF"/>
    <property type="match status" value="1"/>
</dbReference>
<comment type="catalytic activity">
    <reaction evidence="2">
        <text>2 GTP = 3',3'-c-di-GMP + 2 diphosphate</text>
        <dbReference type="Rhea" id="RHEA:24898"/>
        <dbReference type="ChEBI" id="CHEBI:33019"/>
        <dbReference type="ChEBI" id="CHEBI:37565"/>
        <dbReference type="ChEBI" id="CHEBI:58805"/>
        <dbReference type="EC" id="2.7.7.65"/>
    </reaction>
</comment>
<feature type="transmembrane region" description="Helical" evidence="3">
    <location>
        <begin position="180"/>
        <end position="201"/>
    </location>
</feature>